<protein>
    <submittedName>
        <fullName evidence="1">Uncharacterized protein</fullName>
    </submittedName>
</protein>
<sequence>MGIGHYLQLQVASTCSCRERRLAAGGGVDLKLATHGTMTYCHNGPPPTAGAPAPRLFNYATSGRSTMPPAIVDSICFLPLYAGSSMSYSPLLCLEERRELVQLWLLLCCVMPLNNSMQSSGENLQVTTPVVAISARADPTPVENSSTQKAQVVD</sequence>
<organism evidence="1 2">
    <name type="scientific">Triticum urartu</name>
    <name type="common">Red wild einkorn</name>
    <name type="synonym">Crithodium urartu</name>
    <dbReference type="NCBI Taxonomy" id="4572"/>
    <lineage>
        <taxon>Eukaryota</taxon>
        <taxon>Viridiplantae</taxon>
        <taxon>Streptophyta</taxon>
        <taxon>Embryophyta</taxon>
        <taxon>Tracheophyta</taxon>
        <taxon>Spermatophyta</taxon>
        <taxon>Magnoliopsida</taxon>
        <taxon>Liliopsida</taxon>
        <taxon>Poales</taxon>
        <taxon>Poaceae</taxon>
        <taxon>BOP clade</taxon>
        <taxon>Pooideae</taxon>
        <taxon>Triticodae</taxon>
        <taxon>Triticeae</taxon>
        <taxon>Triticinae</taxon>
        <taxon>Triticum</taxon>
    </lineage>
</organism>
<dbReference type="Gramene" id="TuG1812G0300000438.01.T01">
    <property type="protein sequence ID" value="TuG1812G0300000438.01.T01"/>
    <property type="gene ID" value="TuG1812G0300000438.01"/>
</dbReference>
<accession>A0A8R7TQW3</accession>
<evidence type="ECO:0000313" key="1">
    <source>
        <dbReference type="EnsemblPlants" id="TuG1812G0300000438.01.T01"/>
    </source>
</evidence>
<reference evidence="1" key="2">
    <citation type="submission" date="2018-03" db="EMBL/GenBank/DDBJ databases">
        <title>The Triticum urartu genome reveals the dynamic nature of wheat genome evolution.</title>
        <authorList>
            <person name="Ling H."/>
            <person name="Ma B."/>
            <person name="Shi X."/>
            <person name="Liu H."/>
            <person name="Dong L."/>
            <person name="Sun H."/>
            <person name="Cao Y."/>
            <person name="Gao Q."/>
            <person name="Zheng S."/>
            <person name="Li Y."/>
            <person name="Yu Y."/>
            <person name="Du H."/>
            <person name="Qi M."/>
            <person name="Li Y."/>
            <person name="Yu H."/>
            <person name="Cui Y."/>
            <person name="Wang N."/>
            <person name="Chen C."/>
            <person name="Wu H."/>
            <person name="Zhao Y."/>
            <person name="Zhang J."/>
            <person name="Li Y."/>
            <person name="Zhou W."/>
            <person name="Zhang B."/>
            <person name="Hu W."/>
            <person name="Eijk M."/>
            <person name="Tang J."/>
            <person name="Witsenboer H."/>
            <person name="Zhao S."/>
            <person name="Li Z."/>
            <person name="Zhang A."/>
            <person name="Wang D."/>
            <person name="Liang C."/>
        </authorList>
    </citation>
    <scope>NUCLEOTIDE SEQUENCE [LARGE SCALE GENOMIC DNA]</scope>
    <source>
        <strain evidence="1">cv. G1812</strain>
    </source>
</reference>
<dbReference type="AlphaFoldDB" id="A0A8R7TQW3"/>
<reference evidence="2" key="1">
    <citation type="journal article" date="2013" name="Nature">
        <title>Draft genome of the wheat A-genome progenitor Triticum urartu.</title>
        <authorList>
            <person name="Ling H.Q."/>
            <person name="Zhao S."/>
            <person name="Liu D."/>
            <person name="Wang J."/>
            <person name="Sun H."/>
            <person name="Zhang C."/>
            <person name="Fan H."/>
            <person name="Li D."/>
            <person name="Dong L."/>
            <person name="Tao Y."/>
            <person name="Gao C."/>
            <person name="Wu H."/>
            <person name="Li Y."/>
            <person name="Cui Y."/>
            <person name="Guo X."/>
            <person name="Zheng S."/>
            <person name="Wang B."/>
            <person name="Yu K."/>
            <person name="Liang Q."/>
            <person name="Yang W."/>
            <person name="Lou X."/>
            <person name="Chen J."/>
            <person name="Feng M."/>
            <person name="Jian J."/>
            <person name="Zhang X."/>
            <person name="Luo G."/>
            <person name="Jiang Y."/>
            <person name="Liu J."/>
            <person name="Wang Z."/>
            <person name="Sha Y."/>
            <person name="Zhang B."/>
            <person name="Wu H."/>
            <person name="Tang D."/>
            <person name="Shen Q."/>
            <person name="Xue P."/>
            <person name="Zou S."/>
            <person name="Wang X."/>
            <person name="Liu X."/>
            <person name="Wang F."/>
            <person name="Yang Y."/>
            <person name="An X."/>
            <person name="Dong Z."/>
            <person name="Zhang K."/>
            <person name="Zhang X."/>
            <person name="Luo M.C."/>
            <person name="Dvorak J."/>
            <person name="Tong Y."/>
            <person name="Wang J."/>
            <person name="Yang H."/>
            <person name="Li Z."/>
            <person name="Wang D."/>
            <person name="Zhang A."/>
            <person name="Wang J."/>
        </authorList>
    </citation>
    <scope>NUCLEOTIDE SEQUENCE</scope>
    <source>
        <strain evidence="2">cv. G1812</strain>
    </source>
</reference>
<proteinExistence type="predicted"/>
<keyword evidence="2" id="KW-1185">Reference proteome</keyword>
<evidence type="ECO:0000313" key="2">
    <source>
        <dbReference type="Proteomes" id="UP000015106"/>
    </source>
</evidence>
<dbReference type="Proteomes" id="UP000015106">
    <property type="component" value="Chromosome 3"/>
</dbReference>
<name>A0A8R7TQW3_TRIUA</name>
<dbReference type="EnsemblPlants" id="TuG1812G0300000438.01.T01">
    <property type="protein sequence ID" value="TuG1812G0300000438.01.T01"/>
    <property type="gene ID" value="TuG1812G0300000438.01"/>
</dbReference>
<reference evidence="1" key="3">
    <citation type="submission" date="2022-06" db="UniProtKB">
        <authorList>
            <consortium name="EnsemblPlants"/>
        </authorList>
    </citation>
    <scope>IDENTIFICATION</scope>
</reference>